<name>A0ABT6EYE5_9SYNE</name>
<comment type="caution">
    <text evidence="1">The sequence shown here is derived from an EMBL/GenBank/DDBJ whole genome shotgun (WGS) entry which is preliminary data.</text>
</comment>
<keyword evidence="2" id="KW-1185">Reference proteome</keyword>
<evidence type="ECO:0000313" key="2">
    <source>
        <dbReference type="Proteomes" id="UP001154265"/>
    </source>
</evidence>
<reference evidence="1" key="1">
    <citation type="journal article" date="2022" name="Genome Biol. Evol.">
        <title>A New Gene Family Diagnostic for Intracellular Biomineralization of Amorphous Ca Carbonates by Cyanobacteria.</title>
        <authorList>
            <person name="Benzerara K."/>
            <person name="Duprat E."/>
            <person name="Bitard-Feildel T."/>
            <person name="Caumes G."/>
            <person name="Cassier-Chauvat C."/>
            <person name="Chauvat F."/>
            <person name="Dezi M."/>
            <person name="Diop S.I."/>
            <person name="Gaschignard G."/>
            <person name="Gorgen S."/>
            <person name="Gugger M."/>
            <person name="Lopez-Garcia P."/>
            <person name="Millet M."/>
            <person name="Skouri-Panet F."/>
            <person name="Moreira D."/>
            <person name="Callebaut I."/>
        </authorList>
    </citation>
    <scope>NUCLEOTIDE SEQUENCE</scope>
    <source>
        <strain evidence="1">G9</strain>
    </source>
</reference>
<dbReference type="Proteomes" id="UP001154265">
    <property type="component" value="Unassembled WGS sequence"/>
</dbReference>
<organism evidence="1 2">
    <name type="scientific">Candidatus Synechococcus calcipolaris G9</name>
    <dbReference type="NCBI Taxonomy" id="1497997"/>
    <lineage>
        <taxon>Bacteria</taxon>
        <taxon>Bacillati</taxon>
        <taxon>Cyanobacteriota</taxon>
        <taxon>Cyanophyceae</taxon>
        <taxon>Synechococcales</taxon>
        <taxon>Synechococcaceae</taxon>
        <taxon>Synechococcus</taxon>
    </lineage>
</organism>
<proteinExistence type="predicted"/>
<protein>
    <submittedName>
        <fullName evidence="1">Uncharacterized protein</fullName>
    </submittedName>
</protein>
<sequence length="492" mass="53982">MTVQVTALALGLIGTTTAVLAEQKVELKDPCPIQIENWRGKAFYEILFMNRLADGSGVGFYYNSIGKDLEASNDVMDARFRALDADTLKKEYGSDGILFNGPRRLVTNGITGMAWDGCKERVVATIPYRVFGIFETPDLSKAVAGNLPSYQVLVSKRSNTFSFNAGETVYELITPEGAVYTMFSLSLKIDPDNTIENLPTLGERLNLPNGWNFRARQLEQDMTLTSAADSEPPNTIVLDELEGNYQYNHAASKPANVLSDGANAKSVRFDDLHGTRYIEMMLAGRSPETGEVVAAVYNSMFSARGIPASKDTSPQELLEGLDFEKLKEEFGVLGVSLNGPKFWTPDWSEFTVGVERNFNGIPASWIAQLNMGGDGSAGVEEATPPYQPITIARTSSIGWKKGTTVVLLDDPDGNTWIMKGFQLGLQPKHTYDDFIANGAAMYKELPEGWKVRVVTLEQDLIETPEGGVATIMPDEHFNVFDKTGPGMSNYKP</sequence>
<accession>A0ABT6EYE5</accession>
<gene>
    <name evidence="1" type="ORF">L3556_07765</name>
</gene>
<dbReference type="RefSeq" id="WP_277866721.1">
    <property type="nucleotide sequence ID" value="NZ_JAKKUT010000002.1"/>
</dbReference>
<evidence type="ECO:0000313" key="1">
    <source>
        <dbReference type="EMBL" id="MDG2990826.1"/>
    </source>
</evidence>
<reference evidence="1" key="2">
    <citation type="submission" date="2022-01" db="EMBL/GenBank/DDBJ databases">
        <authorList>
            <person name="Zivanovic Y."/>
            <person name="Moreira D."/>
            <person name="Lopez-Garcia P."/>
        </authorList>
    </citation>
    <scope>NUCLEOTIDE SEQUENCE</scope>
    <source>
        <strain evidence="1">G9</strain>
    </source>
</reference>
<dbReference type="EMBL" id="JAKKUT010000002">
    <property type="protein sequence ID" value="MDG2990826.1"/>
    <property type="molecule type" value="Genomic_DNA"/>
</dbReference>